<evidence type="ECO:0000256" key="4">
    <source>
        <dbReference type="PIRSR" id="PIRSR000350-3"/>
    </source>
</evidence>
<evidence type="ECO:0000259" key="6">
    <source>
        <dbReference type="Pfam" id="PF02852"/>
    </source>
</evidence>
<dbReference type="PRINTS" id="PR00411">
    <property type="entry name" value="PNDRDTASEI"/>
</dbReference>
<dbReference type="Pfam" id="PF02852">
    <property type="entry name" value="Pyr_redox_dim"/>
    <property type="match status" value="1"/>
</dbReference>
<keyword evidence="4" id="KW-0520">NAD</keyword>
<dbReference type="AlphaFoldDB" id="A0A0R1UVD4"/>
<evidence type="ECO:0000256" key="1">
    <source>
        <dbReference type="ARBA" id="ARBA00007532"/>
    </source>
</evidence>
<feature type="disulfide bond" description="Redox-active" evidence="5">
    <location>
        <begin position="43"/>
        <end position="48"/>
    </location>
</feature>
<dbReference type="RefSeq" id="WP_056961372.1">
    <property type="nucleotide sequence ID" value="NZ_AZFQ01000053.1"/>
</dbReference>
<dbReference type="PRINTS" id="PR00368">
    <property type="entry name" value="FADPNR"/>
</dbReference>
<dbReference type="OrthoDB" id="9800167at2"/>
<dbReference type="Pfam" id="PF07992">
    <property type="entry name" value="Pyr_redox_2"/>
    <property type="match status" value="1"/>
</dbReference>
<gene>
    <name evidence="8" type="ORF">FD50_GL001607</name>
</gene>
<comment type="caution">
    <text evidence="8">The sequence shown here is derived from an EMBL/GenBank/DDBJ whole genome shotgun (WGS) entry which is preliminary data.</text>
</comment>
<dbReference type="PIRSF" id="PIRSF000350">
    <property type="entry name" value="Mercury_reductase_MerA"/>
    <property type="match status" value="1"/>
</dbReference>
<feature type="domain" description="FAD/NAD(P)-binding" evidence="7">
    <location>
        <begin position="7"/>
        <end position="316"/>
    </location>
</feature>
<proteinExistence type="inferred from homology"/>
<dbReference type="Gene3D" id="3.50.50.60">
    <property type="entry name" value="FAD/NAD(P)-binding domain"/>
    <property type="match status" value="2"/>
</dbReference>
<dbReference type="PANTHER" id="PTHR43014:SF5">
    <property type="entry name" value="GLUTATHIONE REDUCTASE (NADPH)"/>
    <property type="match status" value="1"/>
</dbReference>
<keyword evidence="4" id="KW-0547">Nucleotide-binding</keyword>
<dbReference type="GO" id="GO:0016491">
    <property type="term" value="F:oxidoreductase activity"/>
    <property type="evidence" value="ECO:0007669"/>
    <property type="project" value="InterPro"/>
</dbReference>
<organism evidence="8 9">
    <name type="scientific">Liquorilactobacillus satsumensis DSM 16230 = JCM 12392</name>
    <dbReference type="NCBI Taxonomy" id="1423801"/>
    <lineage>
        <taxon>Bacteria</taxon>
        <taxon>Bacillati</taxon>
        <taxon>Bacillota</taxon>
        <taxon>Bacilli</taxon>
        <taxon>Lactobacillales</taxon>
        <taxon>Lactobacillaceae</taxon>
        <taxon>Liquorilactobacillus</taxon>
    </lineage>
</organism>
<protein>
    <submittedName>
        <fullName evidence="8">Glutathione reductase</fullName>
    </submittedName>
</protein>
<reference evidence="8 9" key="1">
    <citation type="journal article" date="2015" name="Genome Announc.">
        <title>Expanding the biotechnology potential of lactobacilli through comparative genomics of 213 strains and associated genera.</title>
        <authorList>
            <person name="Sun Z."/>
            <person name="Harris H.M."/>
            <person name="McCann A."/>
            <person name="Guo C."/>
            <person name="Argimon S."/>
            <person name="Zhang W."/>
            <person name="Yang X."/>
            <person name="Jeffery I.B."/>
            <person name="Cooney J.C."/>
            <person name="Kagawa T.F."/>
            <person name="Liu W."/>
            <person name="Song Y."/>
            <person name="Salvetti E."/>
            <person name="Wrobel A."/>
            <person name="Rasinkangas P."/>
            <person name="Parkhill J."/>
            <person name="Rea M.C."/>
            <person name="O'Sullivan O."/>
            <person name="Ritari J."/>
            <person name="Douillard F.P."/>
            <person name="Paul Ross R."/>
            <person name="Yang R."/>
            <person name="Briner A.E."/>
            <person name="Felis G.E."/>
            <person name="de Vos W.M."/>
            <person name="Barrangou R."/>
            <person name="Klaenhammer T.R."/>
            <person name="Caufield P.W."/>
            <person name="Cui Y."/>
            <person name="Zhang H."/>
            <person name="O'Toole P.W."/>
        </authorList>
    </citation>
    <scope>NUCLEOTIDE SEQUENCE [LARGE SCALE GENOMIC DNA]</scope>
    <source>
        <strain evidence="8 9">DSM 16230</strain>
    </source>
</reference>
<evidence type="ECO:0000259" key="7">
    <source>
        <dbReference type="Pfam" id="PF07992"/>
    </source>
</evidence>
<feature type="binding site" evidence="4">
    <location>
        <position position="52"/>
    </location>
    <ligand>
        <name>FAD</name>
        <dbReference type="ChEBI" id="CHEBI:57692"/>
    </ligand>
</feature>
<evidence type="ECO:0000256" key="2">
    <source>
        <dbReference type="ARBA" id="ARBA00022630"/>
    </source>
</evidence>
<keyword evidence="2" id="KW-0285">Flavoprotein</keyword>
<dbReference type="InterPro" id="IPR023753">
    <property type="entry name" value="FAD/NAD-binding_dom"/>
</dbReference>
<keyword evidence="3 4" id="KW-0274">FAD</keyword>
<evidence type="ECO:0000256" key="5">
    <source>
        <dbReference type="PIRSR" id="PIRSR000350-4"/>
    </source>
</evidence>
<comment type="cofactor">
    <cofactor evidence="4">
        <name>FAD</name>
        <dbReference type="ChEBI" id="CHEBI:57692"/>
    </cofactor>
    <text evidence="4">Binds 1 FAD per subunit.</text>
</comment>
<dbReference type="EMBL" id="AZFQ01000053">
    <property type="protein sequence ID" value="KRL97063.1"/>
    <property type="molecule type" value="Genomic_DNA"/>
</dbReference>
<evidence type="ECO:0000256" key="3">
    <source>
        <dbReference type="ARBA" id="ARBA00022827"/>
    </source>
</evidence>
<evidence type="ECO:0000313" key="9">
    <source>
        <dbReference type="Proteomes" id="UP000051166"/>
    </source>
</evidence>
<comment type="similarity">
    <text evidence="1">Belongs to the class-I pyridine nucleotide-disulfide oxidoreductase family.</text>
</comment>
<dbReference type="InterPro" id="IPR004099">
    <property type="entry name" value="Pyr_nucl-diS_OxRdtase_dimer"/>
</dbReference>
<dbReference type="SUPFAM" id="SSF51905">
    <property type="entry name" value="FAD/NAD(P)-binding domain"/>
    <property type="match status" value="1"/>
</dbReference>
<dbReference type="InterPro" id="IPR016156">
    <property type="entry name" value="FAD/NAD-linked_Rdtase_dimer_sf"/>
</dbReference>
<name>A0A0R1UVD4_9LACO</name>
<feature type="binding site" evidence="4">
    <location>
        <begin position="173"/>
        <end position="180"/>
    </location>
    <ligand>
        <name>NAD(+)</name>
        <dbReference type="ChEBI" id="CHEBI:57540"/>
    </ligand>
</feature>
<sequence>MSEKKRFDTIIIGAGPGGLAAAYKLAQKQRVLVIEKGLWGGTCPNCGCDPKKMLYGVVETKRQAQLFAQTGLEGSLAIDWSALMAFKKSYTDSIPAGTEQGLAHAGIAHLHGTAHFLDLNTIEVDHTSYQARNIVIATGAQPFIPEIPGKEYLQTSTDFLSLEHLPAEIAFIGAGYVAVELANIAAQAGAKVHLIQHNKRILRGFPAEYGEKIIAALTAKKVTFHWNCEVAKVTKEQHHLSIKGTHGEQIVVDNVFAATGRPAALDDLQLAHVGIESDQRGVKVNDHLQTTKANVYAIGDAVSKSLPKLTPVSGFEGNYVAETILGATAPINYPVIAHTVFAGPELSQVGVSLAWAQKHPADYSINTQAVGSWYTYQRLRDNDAQVTTIVTKKANHLVGAVVYAANAEELINYLTALITQQLPATALANWMPVYPSAASDLKYLYS</sequence>
<keyword evidence="9" id="KW-1185">Reference proteome</keyword>
<dbReference type="PATRIC" id="fig|1423801.4.peg.1645"/>
<dbReference type="STRING" id="1423801.FD50_GL001607"/>
<feature type="domain" description="Pyridine nucleotide-disulphide oxidoreductase dimerisation" evidence="6">
    <location>
        <begin position="336"/>
        <end position="441"/>
    </location>
</feature>
<dbReference type="InterPro" id="IPR001100">
    <property type="entry name" value="Pyr_nuc-diS_OxRdtase"/>
</dbReference>
<dbReference type="SUPFAM" id="SSF55424">
    <property type="entry name" value="FAD/NAD-linked reductases, dimerisation (C-terminal) domain"/>
    <property type="match status" value="1"/>
</dbReference>
<dbReference type="Proteomes" id="UP000051166">
    <property type="component" value="Unassembled WGS sequence"/>
</dbReference>
<accession>A0A0R1UVD4</accession>
<evidence type="ECO:0000313" key="8">
    <source>
        <dbReference type="EMBL" id="KRL97063.1"/>
    </source>
</evidence>
<feature type="binding site" evidence="4">
    <location>
        <position position="300"/>
    </location>
    <ligand>
        <name>FAD</name>
        <dbReference type="ChEBI" id="CHEBI:57692"/>
    </ligand>
</feature>
<dbReference type="PANTHER" id="PTHR43014">
    <property type="entry name" value="MERCURIC REDUCTASE"/>
    <property type="match status" value="1"/>
</dbReference>
<feature type="binding site" evidence="4">
    <location>
        <position position="260"/>
    </location>
    <ligand>
        <name>NAD(+)</name>
        <dbReference type="ChEBI" id="CHEBI:57540"/>
    </ligand>
</feature>
<dbReference type="Gene3D" id="3.30.390.30">
    <property type="match status" value="1"/>
</dbReference>
<dbReference type="GO" id="GO:0000166">
    <property type="term" value="F:nucleotide binding"/>
    <property type="evidence" value="ECO:0007669"/>
    <property type="project" value="UniProtKB-KW"/>
</dbReference>
<dbReference type="InterPro" id="IPR036188">
    <property type="entry name" value="FAD/NAD-bd_sf"/>
</dbReference>
<dbReference type="GeneID" id="98308866"/>